<gene>
    <name evidence="9" type="ORF">GNT65_20145</name>
</gene>
<name>A0A6L7I386_9GAMM</name>
<evidence type="ECO:0008006" key="11">
    <source>
        <dbReference type="Google" id="ProtNLM"/>
    </source>
</evidence>
<evidence type="ECO:0000256" key="7">
    <source>
        <dbReference type="SAM" id="MobiDB-lite"/>
    </source>
</evidence>
<dbReference type="EMBL" id="WRPA01000029">
    <property type="protein sequence ID" value="MXR70972.1"/>
    <property type="molecule type" value="Genomic_DNA"/>
</dbReference>
<evidence type="ECO:0000256" key="6">
    <source>
        <dbReference type="ARBA" id="ARBA00023288"/>
    </source>
</evidence>
<keyword evidence="2 8" id="KW-0732">Signal</keyword>
<evidence type="ECO:0000313" key="10">
    <source>
        <dbReference type="Proteomes" id="UP000474778"/>
    </source>
</evidence>
<dbReference type="Pfam" id="PF13627">
    <property type="entry name" value="LptM_cons"/>
    <property type="match status" value="1"/>
</dbReference>
<keyword evidence="5" id="KW-0998">Cell outer membrane</keyword>
<evidence type="ECO:0000256" key="8">
    <source>
        <dbReference type="SAM" id="SignalP"/>
    </source>
</evidence>
<feature type="region of interest" description="Disordered" evidence="7">
    <location>
        <begin position="25"/>
        <end position="55"/>
    </location>
</feature>
<dbReference type="GO" id="GO:0009279">
    <property type="term" value="C:cell outer membrane"/>
    <property type="evidence" value="ECO:0007669"/>
    <property type="project" value="UniProtKB-SubCell"/>
</dbReference>
<evidence type="ECO:0000256" key="5">
    <source>
        <dbReference type="ARBA" id="ARBA00023237"/>
    </source>
</evidence>
<reference evidence="9 10" key="1">
    <citation type="submission" date="2019-12" db="EMBL/GenBank/DDBJ databases">
        <title>Shewanella insulae sp. nov., isolated from a tidal flat.</title>
        <authorList>
            <person name="Yoon J.-H."/>
        </authorList>
    </citation>
    <scope>NUCLEOTIDE SEQUENCE [LARGE SCALE GENOMIC DNA]</scope>
    <source>
        <strain evidence="9 10">JBTF-M18</strain>
    </source>
</reference>
<feature type="chain" id="PRO_5027113606" description="Lipoprotein" evidence="8">
    <location>
        <begin position="20"/>
        <end position="55"/>
    </location>
</feature>
<evidence type="ECO:0000256" key="1">
    <source>
        <dbReference type="ARBA" id="ARBA00004459"/>
    </source>
</evidence>
<proteinExistence type="predicted"/>
<keyword evidence="6" id="KW-0449">Lipoprotein</keyword>
<feature type="compositionally biased region" description="Polar residues" evidence="7">
    <location>
        <begin position="38"/>
        <end position="55"/>
    </location>
</feature>
<evidence type="ECO:0000256" key="3">
    <source>
        <dbReference type="ARBA" id="ARBA00023136"/>
    </source>
</evidence>
<evidence type="ECO:0000256" key="2">
    <source>
        <dbReference type="ARBA" id="ARBA00022729"/>
    </source>
</evidence>
<keyword evidence="10" id="KW-1185">Reference proteome</keyword>
<protein>
    <recommendedName>
        <fullName evidence="11">Lipoprotein</fullName>
    </recommendedName>
</protein>
<comment type="subcellular location">
    <subcellularLocation>
        <location evidence="1">Cell outer membrane</location>
        <topology evidence="1">Lipid-anchor</topology>
    </subcellularLocation>
</comment>
<keyword evidence="4" id="KW-0564">Palmitate</keyword>
<dbReference type="NCBIfam" id="NF047847">
    <property type="entry name" value="SS_mature_LptM"/>
    <property type="match status" value="1"/>
</dbReference>
<dbReference type="AlphaFoldDB" id="A0A6L7I386"/>
<dbReference type="RefSeq" id="WP_160798941.1">
    <property type="nucleotide sequence ID" value="NZ_JAKEVE010000021.1"/>
</dbReference>
<evidence type="ECO:0000256" key="4">
    <source>
        <dbReference type="ARBA" id="ARBA00023139"/>
    </source>
</evidence>
<accession>A0A6L7I386</accession>
<comment type="caution">
    <text evidence="9">The sequence shown here is derived from an EMBL/GenBank/DDBJ whole genome shotgun (WGS) entry which is preliminary data.</text>
</comment>
<sequence>MLNKMKPILLMLLASVVLSACGQKGPLYKSPAQEDNQKAQVEQPTPATEQNNKKD</sequence>
<evidence type="ECO:0000313" key="9">
    <source>
        <dbReference type="EMBL" id="MXR70972.1"/>
    </source>
</evidence>
<dbReference type="InterPro" id="IPR032831">
    <property type="entry name" value="LptM_cons"/>
</dbReference>
<dbReference type="Proteomes" id="UP000474778">
    <property type="component" value="Unassembled WGS sequence"/>
</dbReference>
<feature type="signal peptide" evidence="8">
    <location>
        <begin position="1"/>
        <end position="19"/>
    </location>
</feature>
<organism evidence="9 10">
    <name type="scientific">Shewanella insulae</name>
    <dbReference type="NCBI Taxonomy" id="2681496"/>
    <lineage>
        <taxon>Bacteria</taxon>
        <taxon>Pseudomonadati</taxon>
        <taxon>Pseudomonadota</taxon>
        <taxon>Gammaproteobacteria</taxon>
        <taxon>Alteromonadales</taxon>
        <taxon>Shewanellaceae</taxon>
        <taxon>Shewanella</taxon>
    </lineage>
</organism>
<dbReference type="PROSITE" id="PS51257">
    <property type="entry name" value="PROKAR_LIPOPROTEIN"/>
    <property type="match status" value="1"/>
</dbReference>
<keyword evidence="3" id="KW-0472">Membrane</keyword>